<dbReference type="EMBL" id="JABBWG010000002">
    <property type="protein sequence ID" value="KAG1825801.1"/>
    <property type="molecule type" value="Genomic_DNA"/>
</dbReference>
<evidence type="ECO:0000313" key="6">
    <source>
        <dbReference type="Proteomes" id="UP000807769"/>
    </source>
</evidence>
<evidence type="ECO:0000256" key="4">
    <source>
        <dbReference type="SAM" id="MobiDB-lite"/>
    </source>
</evidence>
<dbReference type="PANTHER" id="PTHR13471">
    <property type="entry name" value="TETRATRICOPEPTIDE-LIKE HELICAL"/>
    <property type="match status" value="1"/>
</dbReference>
<dbReference type="Pfam" id="PF08424">
    <property type="entry name" value="NRDE-2"/>
    <property type="match status" value="1"/>
</dbReference>
<dbReference type="RefSeq" id="XP_041199054.1">
    <property type="nucleotide sequence ID" value="XM_041334191.1"/>
</dbReference>
<dbReference type="PANTHER" id="PTHR13471:SF0">
    <property type="entry name" value="NUCLEAR EXOSOME REGULATOR NRDE2"/>
    <property type="match status" value="1"/>
</dbReference>
<feature type="compositionally biased region" description="Basic and acidic residues" evidence="4">
    <location>
        <begin position="227"/>
        <end position="243"/>
    </location>
</feature>
<keyword evidence="6" id="KW-1185">Reference proteome</keyword>
<dbReference type="OrthoDB" id="297219at2759"/>
<feature type="region of interest" description="Disordered" evidence="4">
    <location>
        <begin position="227"/>
        <end position="261"/>
    </location>
</feature>
<dbReference type="GeneID" id="64628208"/>
<comment type="caution">
    <text evidence="5">The sequence shown here is derived from an EMBL/GenBank/DDBJ whole genome shotgun (WGS) entry which is preliminary data.</text>
</comment>
<keyword evidence="3" id="KW-0539">Nucleus</keyword>
<feature type="region of interest" description="Disordered" evidence="4">
    <location>
        <begin position="1050"/>
        <end position="1084"/>
    </location>
</feature>
<evidence type="ECO:0000256" key="2">
    <source>
        <dbReference type="ARBA" id="ARBA00009265"/>
    </source>
</evidence>
<gene>
    <name evidence="5" type="ORF">BJ212DRAFT_1316228</name>
</gene>
<reference evidence="5" key="1">
    <citation type="journal article" date="2020" name="New Phytol.">
        <title>Comparative genomics reveals dynamic genome evolution in host specialist ectomycorrhizal fungi.</title>
        <authorList>
            <person name="Lofgren L.A."/>
            <person name="Nguyen N.H."/>
            <person name="Vilgalys R."/>
            <person name="Ruytinx J."/>
            <person name="Liao H.L."/>
            <person name="Branco S."/>
            <person name="Kuo A."/>
            <person name="LaButti K."/>
            <person name="Lipzen A."/>
            <person name="Andreopoulos W."/>
            <person name="Pangilinan J."/>
            <person name="Riley R."/>
            <person name="Hundley H."/>
            <person name="Na H."/>
            <person name="Barry K."/>
            <person name="Grigoriev I.V."/>
            <person name="Stajich J.E."/>
            <person name="Kennedy P.G."/>
        </authorList>
    </citation>
    <scope>NUCLEOTIDE SEQUENCE</scope>
    <source>
        <strain evidence="5">MN1</strain>
    </source>
</reference>
<proteinExistence type="inferred from homology"/>
<dbReference type="AlphaFoldDB" id="A0A9P7ELW9"/>
<evidence type="ECO:0000256" key="3">
    <source>
        <dbReference type="ARBA" id="ARBA00023242"/>
    </source>
</evidence>
<name>A0A9P7ELW9_9AGAM</name>
<dbReference type="GO" id="GO:1902369">
    <property type="term" value="P:negative regulation of RNA catabolic process"/>
    <property type="evidence" value="ECO:0007669"/>
    <property type="project" value="TreeGrafter"/>
</dbReference>
<feature type="compositionally biased region" description="Acidic residues" evidence="4">
    <location>
        <begin position="1054"/>
        <end position="1072"/>
    </location>
</feature>
<feature type="compositionally biased region" description="Basic and acidic residues" evidence="4">
    <location>
        <begin position="94"/>
        <end position="107"/>
    </location>
</feature>
<evidence type="ECO:0000256" key="1">
    <source>
        <dbReference type="ARBA" id="ARBA00004123"/>
    </source>
</evidence>
<dbReference type="InterPro" id="IPR011990">
    <property type="entry name" value="TPR-like_helical_dom_sf"/>
</dbReference>
<feature type="region of interest" description="Disordered" evidence="4">
    <location>
        <begin position="1"/>
        <end position="122"/>
    </location>
</feature>
<accession>A0A9P7ELW9</accession>
<dbReference type="Gene3D" id="1.25.40.10">
    <property type="entry name" value="Tetratricopeptide repeat domain"/>
    <property type="match status" value="1"/>
</dbReference>
<feature type="compositionally biased region" description="Low complexity" evidence="4">
    <location>
        <begin position="1"/>
        <end position="17"/>
    </location>
</feature>
<organism evidence="5 6">
    <name type="scientific">Suillus subaureus</name>
    <dbReference type="NCBI Taxonomy" id="48587"/>
    <lineage>
        <taxon>Eukaryota</taxon>
        <taxon>Fungi</taxon>
        <taxon>Dikarya</taxon>
        <taxon>Basidiomycota</taxon>
        <taxon>Agaricomycotina</taxon>
        <taxon>Agaricomycetes</taxon>
        <taxon>Agaricomycetidae</taxon>
        <taxon>Boletales</taxon>
        <taxon>Suillineae</taxon>
        <taxon>Suillaceae</taxon>
        <taxon>Suillus</taxon>
    </lineage>
</organism>
<dbReference type="GO" id="GO:0031048">
    <property type="term" value="P:regulatory ncRNA-mediated heterochromatin formation"/>
    <property type="evidence" value="ECO:0007669"/>
    <property type="project" value="TreeGrafter"/>
</dbReference>
<protein>
    <submittedName>
        <fullName evidence="5">NRDE-2, necessary for RNA interference-domain-containing protein</fullName>
    </submittedName>
</protein>
<feature type="compositionally biased region" description="Acidic residues" evidence="4">
    <location>
        <begin position="250"/>
        <end position="260"/>
    </location>
</feature>
<comment type="subcellular location">
    <subcellularLocation>
        <location evidence="1">Nucleus</location>
    </subcellularLocation>
</comment>
<evidence type="ECO:0000313" key="5">
    <source>
        <dbReference type="EMBL" id="KAG1825801.1"/>
    </source>
</evidence>
<comment type="similarity">
    <text evidence="2">Belongs to the NRDE2 family.</text>
</comment>
<dbReference type="InterPro" id="IPR013633">
    <property type="entry name" value="NRDE-2"/>
</dbReference>
<sequence>MSTPSFSSFPPSFASFPDLDPGPSRNTLDRTRNENSTDAREKDRIVKKDKNRRGSKKLRDQSRKDKKHRTAKHDFEPVLPRQHGHTWKGVSIPDDEKIKAEEDRRLAQSDIQESQWDSPPVFISDRKGDQLNVTYGGIHAGNVPKYHIVDRGRSILGLDGDWAIYRRGKGIEINIGRRHKQPALTDSSVTTLLAAPPSRRIIGSGDSYKHEEVDGFLRLPSDRGHKAAEDYRSVTRQQEHLDSDSQSSASDDDSSGDESETPILTSHQLSFKTLEQQLAANPSSVETWLSLVRHSLSNIPVTSKNATKARAEITLAILTRARAAHPHNRSSRTLFLKYLRAGEEVWHESKIKAEWEEALKLGGIEIWMEWLEWRIRTAAGGVDTSVTDATRVLSALGSSERREIDKLRVVWRVAVAFQQAGYYERATALFQAQAELTFEVPQSLYGLPLELQVESLEEFWESEVPRAGEPGAKGWGDWISRGRPDISGSPLKAVPQMDVDIQSKDPYVQWHYDESRADRTSRVPASADTMSESDPYATVLLSDIKALLLPLRTEGAKNAFRLIWLSVLGFHIPGLAETLSQGSWDDRWSFTYLCSFSRLDSIFPATAGKRQLMADSHAGTLIGREREFSSAFGPIKEWSCNALGPLEWVGQEKWRMWAAVDLQGIDQDFVRAVFKQLRCGREDYEWDVYALAFEAALNIKSALKLSRTFLSTARDSLPHWATHARLERLREHVDDARKIYQTVLVASRHSPSQPFVGQLWWDWAEMEWLSGDQNAALRVIQHSVNIEGAGGMMVLRVKRALDDTISCAHEQWKDREGWIKLRALIELLTSSAQDGALTIFDSQPSVNESSGPRESTMVASLMLLYNHSVMLRSPTPPAVLRDRLQIAVDTYPDNSLVFGMFLEAEKGHGIWGRVRAQLGQSTADGGPKEKSISRRIAEVWVAGWEKGRWQSEIERTRSGLTAAAESERTTGSAILWRIILEFEVRVGELQRAKKLLYRAVNECPLAKDLYMMAFGPLRSVFSARELDGFVDIMAERGIRMRKGVDEYIERMTDGDESGSDSEDLDGSEDEIEHEARQRRLLMPY</sequence>
<dbReference type="SUPFAM" id="SSF48452">
    <property type="entry name" value="TPR-like"/>
    <property type="match status" value="1"/>
</dbReference>
<dbReference type="GO" id="GO:0071013">
    <property type="term" value="C:catalytic step 2 spliceosome"/>
    <property type="evidence" value="ECO:0007669"/>
    <property type="project" value="TreeGrafter"/>
</dbReference>
<feature type="compositionally biased region" description="Basic and acidic residues" evidence="4">
    <location>
        <begin position="27"/>
        <end position="48"/>
    </location>
</feature>
<dbReference type="Proteomes" id="UP000807769">
    <property type="component" value="Unassembled WGS sequence"/>
</dbReference>